<dbReference type="Proteomes" id="UP001562425">
    <property type="component" value="Unassembled WGS sequence"/>
</dbReference>
<comment type="caution">
    <text evidence="1">The sequence shown here is derived from an EMBL/GenBank/DDBJ whole genome shotgun (WGS) entry which is preliminary data.</text>
</comment>
<keyword evidence="2" id="KW-1185">Reference proteome</keyword>
<reference evidence="1 2" key="1">
    <citation type="submission" date="2024-05" db="EMBL/GenBank/DDBJ databases">
        <title>Culex pipiens pipiens assembly and annotation.</title>
        <authorList>
            <person name="Alout H."/>
            <person name="Durand T."/>
        </authorList>
    </citation>
    <scope>NUCLEOTIDE SEQUENCE [LARGE SCALE GENOMIC DNA]</scope>
    <source>
        <strain evidence="1">HA-2024</strain>
        <tissue evidence="1">Whole body</tissue>
    </source>
</reference>
<gene>
    <name evidence="1" type="ORF">pipiens_008555</name>
</gene>
<dbReference type="EMBL" id="JBEHCU010005696">
    <property type="protein sequence ID" value="KAL1398978.1"/>
    <property type="molecule type" value="Genomic_DNA"/>
</dbReference>
<accession>A0ABD1DH57</accession>
<dbReference type="InterPro" id="IPR027468">
    <property type="entry name" value="Alpha-dystroglycan_domain_2"/>
</dbReference>
<evidence type="ECO:0000313" key="2">
    <source>
        <dbReference type="Proteomes" id="UP001562425"/>
    </source>
</evidence>
<organism evidence="1 2">
    <name type="scientific">Culex pipiens pipiens</name>
    <name type="common">Northern house mosquito</name>
    <dbReference type="NCBI Taxonomy" id="38569"/>
    <lineage>
        <taxon>Eukaryota</taxon>
        <taxon>Metazoa</taxon>
        <taxon>Ecdysozoa</taxon>
        <taxon>Arthropoda</taxon>
        <taxon>Hexapoda</taxon>
        <taxon>Insecta</taxon>
        <taxon>Pterygota</taxon>
        <taxon>Neoptera</taxon>
        <taxon>Endopterygota</taxon>
        <taxon>Diptera</taxon>
        <taxon>Nematocera</taxon>
        <taxon>Culicoidea</taxon>
        <taxon>Culicidae</taxon>
        <taxon>Culicinae</taxon>
        <taxon>Culicini</taxon>
        <taxon>Culex</taxon>
        <taxon>Culex</taxon>
    </lineage>
</organism>
<name>A0ABD1DH57_CULPP</name>
<dbReference type="AlphaFoldDB" id="A0ABD1DH57"/>
<dbReference type="Gene3D" id="3.30.70.1040">
    <property type="entry name" value="Dystroglycan, domain 2"/>
    <property type="match status" value="1"/>
</dbReference>
<evidence type="ECO:0000313" key="1">
    <source>
        <dbReference type="EMBL" id="KAL1398978.1"/>
    </source>
</evidence>
<proteinExistence type="predicted"/>
<protein>
    <submittedName>
        <fullName evidence="1">Uncharacterized protein</fullName>
    </submittedName>
</protein>
<sequence>MGSLVPTGLYSNCTEKTQCAPGQGQIMLSLVLRSHSWDELVEKKRQKAVNKLSKFFLVPKVSLSLSEFEKSSKAAVQQ</sequence>